<reference evidence="2" key="1">
    <citation type="submission" date="2020-05" db="EMBL/GenBank/DDBJ databases">
        <authorList>
            <person name="Chiriac C."/>
            <person name="Salcher M."/>
            <person name="Ghai R."/>
            <person name="Kavagutti S V."/>
        </authorList>
    </citation>
    <scope>NUCLEOTIDE SEQUENCE</scope>
</reference>
<organism evidence="2">
    <name type="scientific">uncultured Caudovirales phage</name>
    <dbReference type="NCBI Taxonomy" id="2100421"/>
    <lineage>
        <taxon>Viruses</taxon>
        <taxon>Duplodnaviria</taxon>
        <taxon>Heunggongvirae</taxon>
        <taxon>Uroviricota</taxon>
        <taxon>Caudoviricetes</taxon>
        <taxon>Peduoviridae</taxon>
        <taxon>Maltschvirus</taxon>
        <taxon>Maltschvirus maltsch</taxon>
    </lineage>
</organism>
<sequence length="245" mass="28285">MPLIILAGALKAVEAIQQGCELYKEYKGVVLKAKETFDEAKEHVEEVVGLWEFFKSKLFTSKSEAINPPNHRIQETEQKVTQTVTKRAVVQEPQGEQEIKAELVKNLKVFFKAMIAINKRIAEQQLRIDTQYIEPDELLDVSLDLVIAKKEMEKAQKEIREVMIYQSPPELGALYSDVIEMFGIVQEKQEVTHLRALKQRKEEVLKKHRLINKVRQRIAWVVVMALIVMETWGLTIAILLARQHT</sequence>
<keyword evidence="1" id="KW-1133">Transmembrane helix</keyword>
<dbReference type="EMBL" id="LR798224">
    <property type="protein sequence ID" value="CAB5194413.1"/>
    <property type="molecule type" value="Genomic_DNA"/>
</dbReference>
<feature type="transmembrane region" description="Helical" evidence="1">
    <location>
        <begin position="218"/>
        <end position="241"/>
    </location>
</feature>
<proteinExistence type="predicted"/>
<evidence type="ECO:0000256" key="1">
    <source>
        <dbReference type="SAM" id="Phobius"/>
    </source>
</evidence>
<accession>A0A6J7WDX6</accession>
<protein>
    <submittedName>
        <fullName evidence="2">Uncharacterized protein</fullName>
    </submittedName>
</protein>
<keyword evidence="1" id="KW-0472">Membrane</keyword>
<name>A0A6J7WDX6_9CAUD</name>
<evidence type="ECO:0000313" key="2">
    <source>
        <dbReference type="EMBL" id="CAB5194413.1"/>
    </source>
</evidence>
<gene>
    <name evidence="2" type="ORF">UFOVP176_4</name>
</gene>
<keyword evidence="1" id="KW-0812">Transmembrane</keyword>